<gene>
    <name evidence="3" type="ORF">LIPSTDRAFT_87374</name>
</gene>
<reference evidence="3 4" key="1">
    <citation type="journal article" date="2016" name="Proc. Natl. Acad. Sci. U.S.A.">
        <title>Comparative genomics of biotechnologically important yeasts.</title>
        <authorList>
            <person name="Riley R."/>
            <person name="Haridas S."/>
            <person name="Wolfe K.H."/>
            <person name="Lopes M.R."/>
            <person name="Hittinger C.T."/>
            <person name="Goeker M."/>
            <person name="Salamov A.A."/>
            <person name="Wisecaver J.H."/>
            <person name="Long T.M."/>
            <person name="Calvey C.H."/>
            <person name="Aerts A.L."/>
            <person name="Barry K.W."/>
            <person name="Choi C."/>
            <person name="Clum A."/>
            <person name="Coughlan A.Y."/>
            <person name="Deshpande S."/>
            <person name="Douglass A.P."/>
            <person name="Hanson S.J."/>
            <person name="Klenk H.-P."/>
            <person name="LaButti K.M."/>
            <person name="Lapidus A."/>
            <person name="Lindquist E.A."/>
            <person name="Lipzen A.M."/>
            <person name="Meier-Kolthoff J.P."/>
            <person name="Ohm R.A."/>
            <person name="Otillar R.P."/>
            <person name="Pangilinan J.L."/>
            <person name="Peng Y."/>
            <person name="Rokas A."/>
            <person name="Rosa C.A."/>
            <person name="Scheuner C."/>
            <person name="Sibirny A.A."/>
            <person name="Slot J.C."/>
            <person name="Stielow J.B."/>
            <person name="Sun H."/>
            <person name="Kurtzman C.P."/>
            <person name="Blackwell M."/>
            <person name="Grigoriev I.V."/>
            <person name="Jeffries T.W."/>
        </authorList>
    </citation>
    <scope>NUCLEOTIDE SEQUENCE [LARGE SCALE GENOMIC DNA]</scope>
    <source>
        <strain evidence="3 4">NRRL Y-11557</strain>
    </source>
</reference>
<dbReference type="PANTHER" id="PTHR43364:SF4">
    <property type="entry name" value="NAD(P)-LINKED OXIDOREDUCTASE SUPERFAMILY PROTEIN"/>
    <property type="match status" value="1"/>
</dbReference>
<dbReference type="Proteomes" id="UP000094385">
    <property type="component" value="Unassembled WGS sequence"/>
</dbReference>
<name>A0A1E3PXQ0_LIPST</name>
<keyword evidence="4" id="KW-1185">Reference proteome</keyword>
<accession>A0A1E3PXQ0</accession>
<sequence>MNVVFGAMTIGKPGCEGVRVTTLEGTAAILDVFQQHGHSEIDTARIYGQGSSEEYLGNVEWQRRDLRMDTKLYPTDGRNMGYLTPDIYTHKPEDLRDGLKRSLEALKTNKVDMWYLHGPDRSISFEVTLCEVDKLHKEGLFDRFGISNYMSWEVAQMCEICEKNRWIKPSVYQGIYHALQRSIEPELFPCLRHYGISLYAFQPLAGGFLTDRYHRETKDFEEGSRFDPKRWQGGLIHHRYWNDLYFDALDIIRHAAKKYGLTEAECALRWLVHHSQLKKAHGDAIIVGASSAAQLEQNLVDIEKDTLPDEVVQALDAAWQHVRGAAPRYFH</sequence>
<dbReference type="OrthoDB" id="4030786at2759"/>
<dbReference type="InterPro" id="IPR023210">
    <property type="entry name" value="NADP_OxRdtase_dom"/>
</dbReference>
<organism evidence="3 4">
    <name type="scientific">Lipomyces starkeyi NRRL Y-11557</name>
    <dbReference type="NCBI Taxonomy" id="675824"/>
    <lineage>
        <taxon>Eukaryota</taxon>
        <taxon>Fungi</taxon>
        <taxon>Dikarya</taxon>
        <taxon>Ascomycota</taxon>
        <taxon>Saccharomycotina</taxon>
        <taxon>Lipomycetes</taxon>
        <taxon>Lipomycetales</taxon>
        <taxon>Lipomycetaceae</taxon>
        <taxon>Lipomyces</taxon>
    </lineage>
</organism>
<dbReference type="InterPro" id="IPR036812">
    <property type="entry name" value="NAD(P)_OxRdtase_dom_sf"/>
</dbReference>
<dbReference type="STRING" id="675824.A0A1E3PXQ0"/>
<dbReference type="EMBL" id="KV454301">
    <property type="protein sequence ID" value="ODQ70219.1"/>
    <property type="molecule type" value="Genomic_DNA"/>
</dbReference>
<proteinExistence type="predicted"/>
<dbReference type="GO" id="GO:0016491">
    <property type="term" value="F:oxidoreductase activity"/>
    <property type="evidence" value="ECO:0007669"/>
    <property type="project" value="UniProtKB-KW"/>
</dbReference>
<dbReference type="SUPFAM" id="SSF51430">
    <property type="entry name" value="NAD(P)-linked oxidoreductase"/>
    <property type="match status" value="1"/>
</dbReference>
<dbReference type="Gene3D" id="3.20.20.100">
    <property type="entry name" value="NADP-dependent oxidoreductase domain"/>
    <property type="match status" value="1"/>
</dbReference>
<evidence type="ECO:0000313" key="4">
    <source>
        <dbReference type="Proteomes" id="UP000094385"/>
    </source>
</evidence>
<dbReference type="AlphaFoldDB" id="A0A1E3PXQ0"/>
<keyword evidence="1" id="KW-0560">Oxidoreductase</keyword>
<evidence type="ECO:0000313" key="3">
    <source>
        <dbReference type="EMBL" id="ODQ70219.1"/>
    </source>
</evidence>
<dbReference type="InterPro" id="IPR050523">
    <property type="entry name" value="AKR_Detox_Biosynth"/>
</dbReference>
<dbReference type="PANTHER" id="PTHR43364">
    <property type="entry name" value="NADH-SPECIFIC METHYLGLYOXAL REDUCTASE-RELATED"/>
    <property type="match status" value="1"/>
</dbReference>
<evidence type="ECO:0000256" key="1">
    <source>
        <dbReference type="ARBA" id="ARBA00023002"/>
    </source>
</evidence>
<dbReference type="Pfam" id="PF00248">
    <property type="entry name" value="Aldo_ket_red"/>
    <property type="match status" value="1"/>
</dbReference>
<feature type="domain" description="NADP-dependent oxidoreductase" evidence="2">
    <location>
        <begin position="3"/>
        <end position="319"/>
    </location>
</feature>
<protein>
    <recommendedName>
        <fullName evidence="2">NADP-dependent oxidoreductase domain-containing protein</fullName>
    </recommendedName>
</protein>
<dbReference type="CDD" id="cd19075">
    <property type="entry name" value="AKR_AKR7A1-5"/>
    <property type="match status" value="1"/>
</dbReference>
<evidence type="ECO:0000259" key="2">
    <source>
        <dbReference type="Pfam" id="PF00248"/>
    </source>
</evidence>